<evidence type="ECO:0000256" key="2">
    <source>
        <dbReference type="ARBA" id="ARBA00022679"/>
    </source>
</evidence>
<keyword evidence="4" id="KW-0472">Membrane</keyword>
<evidence type="ECO:0000256" key="1">
    <source>
        <dbReference type="ARBA" id="ARBA00004170"/>
    </source>
</evidence>
<keyword evidence="2" id="KW-0808">Transferase</keyword>
<dbReference type="GO" id="GO:0031966">
    <property type="term" value="C:mitochondrial membrane"/>
    <property type="evidence" value="ECO:0007669"/>
    <property type="project" value="TreeGrafter"/>
</dbReference>
<gene>
    <name evidence="7" type="primary">Taz</name>
    <name evidence="7" type="ORF">E2C01_028264</name>
</gene>
<keyword evidence="3" id="KW-0443">Lipid metabolism</keyword>
<evidence type="ECO:0000256" key="3">
    <source>
        <dbReference type="ARBA" id="ARBA00023098"/>
    </source>
</evidence>
<protein>
    <recommendedName>
        <fullName evidence="6">Tafazzin family protein</fullName>
    </recommendedName>
</protein>
<dbReference type="Proteomes" id="UP000324222">
    <property type="component" value="Unassembled WGS sequence"/>
</dbReference>
<comment type="caution">
    <text evidence="7">The sequence shown here is derived from an EMBL/GenBank/DDBJ whole genome shotgun (WGS) entry which is preliminary data.</text>
</comment>
<evidence type="ECO:0000256" key="5">
    <source>
        <dbReference type="ARBA" id="ARBA00023315"/>
    </source>
</evidence>
<evidence type="ECO:0000256" key="6">
    <source>
        <dbReference type="RuleBase" id="RU365062"/>
    </source>
</evidence>
<evidence type="ECO:0000313" key="7">
    <source>
        <dbReference type="EMBL" id="MPC34862.1"/>
    </source>
</evidence>
<dbReference type="SUPFAM" id="SSF69593">
    <property type="entry name" value="Glycerol-3-phosphate (1)-acyltransferase"/>
    <property type="match status" value="1"/>
</dbReference>
<dbReference type="InterPro" id="IPR000872">
    <property type="entry name" value="Tafazzin"/>
</dbReference>
<dbReference type="EMBL" id="VSRR010003148">
    <property type="protein sequence ID" value="MPC34862.1"/>
    <property type="molecule type" value="Genomic_DNA"/>
</dbReference>
<keyword evidence="5" id="KW-0012">Acyltransferase</keyword>
<dbReference type="GO" id="GO:0035965">
    <property type="term" value="P:cardiolipin acyl-chain remodeling"/>
    <property type="evidence" value="ECO:0007669"/>
    <property type="project" value="TreeGrafter"/>
</dbReference>
<dbReference type="PANTHER" id="PTHR12497:SF0">
    <property type="entry name" value="TAFAZZIN"/>
    <property type="match status" value="1"/>
</dbReference>
<sequence>MFKCHYKRSQATLKELSIPITSPRFTSSLHDICNISKRGYDIGGLCNNVNGHNLERLQEMVEKRPKGTPLITVSNHYSCIDDPALWVRKIQIRYPLVFFFTLYRSVTTPCSYHIIECLPVFSTEHK</sequence>
<reference evidence="7 8" key="1">
    <citation type="submission" date="2019-05" db="EMBL/GenBank/DDBJ databases">
        <title>Another draft genome of Portunus trituberculatus and its Hox gene families provides insights of decapod evolution.</title>
        <authorList>
            <person name="Jeong J.-H."/>
            <person name="Song I."/>
            <person name="Kim S."/>
            <person name="Choi T."/>
            <person name="Kim D."/>
            <person name="Ryu S."/>
            <person name="Kim W."/>
        </authorList>
    </citation>
    <scope>NUCLEOTIDE SEQUENCE [LARGE SCALE GENOMIC DNA]</scope>
    <source>
        <tissue evidence="7">Muscle</tissue>
    </source>
</reference>
<proteinExistence type="inferred from homology"/>
<name>A0A5B7EKX1_PORTR</name>
<comment type="similarity">
    <text evidence="6">Belongs to the taffazin family.</text>
</comment>
<dbReference type="GO" id="GO:0047184">
    <property type="term" value="F:1-acylglycerophosphocholine O-acyltransferase activity"/>
    <property type="evidence" value="ECO:0007669"/>
    <property type="project" value="TreeGrafter"/>
</dbReference>
<comment type="subcellular location">
    <subcellularLocation>
        <location evidence="1">Membrane</location>
        <topology evidence="1">Peripheral membrane protein</topology>
    </subcellularLocation>
</comment>
<dbReference type="PANTHER" id="PTHR12497">
    <property type="entry name" value="TAZ PROTEIN TAFAZZIN"/>
    <property type="match status" value="1"/>
</dbReference>
<dbReference type="AlphaFoldDB" id="A0A5B7EKX1"/>
<accession>A0A5B7EKX1</accession>
<evidence type="ECO:0000313" key="8">
    <source>
        <dbReference type="Proteomes" id="UP000324222"/>
    </source>
</evidence>
<dbReference type="GO" id="GO:0007007">
    <property type="term" value="P:inner mitochondrial membrane organization"/>
    <property type="evidence" value="ECO:0007669"/>
    <property type="project" value="TreeGrafter"/>
</dbReference>
<organism evidence="7 8">
    <name type="scientific">Portunus trituberculatus</name>
    <name type="common">Swimming crab</name>
    <name type="synonym">Neptunus trituberculatus</name>
    <dbReference type="NCBI Taxonomy" id="210409"/>
    <lineage>
        <taxon>Eukaryota</taxon>
        <taxon>Metazoa</taxon>
        <taxon>Ecdysozoa</taxon>
        <taxon>Arthropoda</taxon>
        <taxon>Crustacea</taxon>
        <taxon>Multicrustacea</taxon>
        <taxon>Malacostraca</taxon>
        <taxon>Eumalacostraca</taxon>
        <taxon>Eucarida</taxon>
        <taxon>Decapoda</taxon>
        <taxon>Pleocyemata</taxon>
        <taxon>Brachyura</taxon>
        <taxon>Eubrachyura</taxon>
        <taxon>Portunoidea</taxon>
        <taxon>Portunidae</taxon>
        <taxon>Portuninae</taxon>
        <taxon>Portunus</taxon>
    </lineage>
</organism>
<evidence type="ECO:0000256" key="4">
    <source>
        <dbReference type="ARBA" id="ARBA00023136"/>
    </source>
</evidence>
<dbReference type="OrthoDB" id="193467at2759"/>
<keyword evidence="8" id="KW-1185">Reference proteome</keyword>